<feature type="coiled-coil region" evidence="1">
    <location>
        <begin position="45"/>
        <end position="72"/>
    </location>
</feature>
<dbReference type="GeneID" id="6369823"/>
<keyword evidence="1" id="KW-0175">Coiled coil</keyword>
<protein>
    <submittedName>
        <fullName evidence="2">Uncharacterized protein</fullName>
    </submittedName>
</protein>
<evidence type="ECO:0000313" key="3">
    <source>
        <dbReference type="Proteomes" id="UP000001034"/>
    </source>
</evidence>
<dbReference type="RefSeq" id="YP_001949904.1">
    <property type="nucleotide sequence ID" value="NC_010811.2"/>
</dbReference>
<dbReference type="EMBL" id="AB366653">
    <property type="protein sequence ID" value="BAG41474.1"/>
    <property type="molecule type" value="Genomic_DNA"/>
</dbReference>
<proteinExistence type="predicted"/>
<sequence>MDNQPSQISVADMLEIGMTEVQRNFNAIIGGLKEFNQSGLAVAATARALQELHALAAQQKQLEAQIKALRKVWEATEDWLDSREKPATPTEVADGALATVDDSIAEFNNHLMMVLAQAAKE</sequence>
<dbReference type="KEGG" id="vg:6369823"/>
<organism evidence="2 3">
    <name type="scientific">Ralstonia phage phiRSL1</name>
    <dbReference type="NCBI Taxonomy" id="1980924"/>
    <lineage>
        <taxon>Viruses</taxon>
        <taxon>Duplodnaviria</taxon>
        <taxon>Heunggongvirae</taxon>
        <taxon>Uroviricota</taxon>
        <taxon>Caudoviricetes</taxon>
        <taxon>Mieseafarmvirus</taxon>
        <taxon>Mieseafarmvirus RSL1</taxon>
    </lineage>
</organism>
<evidence type="ECO:0000256" key="1">
    <source>
        <dbReference type="SAM" id="Coils"/>
    </source>
</evidence>
<reference evidence="2 3" key="1">
    <citation type="journal article" date="2010" name="Virology">
        <title>A jumbo phage infecting the phytopathogen Ralstonia solanacearum defines a new lineage of the Myoviridae family.</title>
        <authorList>
            <person name="Yamada T."/>
            <person name="Satoh S."/>
            <person name="Ishikawa H."/>
            <person name="Fujiwara A."/>
            <person name="Kawasaki T."/>
            <person name="Fujie M."/>
            <person name="Ogata H."/>
        </authorList>
    </citation>
    <scope>NUCLEOTIDE SEQUENCE [LARGE SCALE GENOMIC DNA]</scope>
</reference>
<name>B2ZXP9_9CAUD</name>
<keyword evidence="3" id="KW-1185">Reference proteome</keyword>
<dbReference type="Proteomes" id="UP000001034">
    <property type="component" value="Segment"/>
</dbReference>
<evidence type="ECO:0000313" key="2">
    <source>
        <dbReference type="EMBL" id="BAG41474.1"/>
    </source>
</evidence>
<accession>B2ZXP9</accession>